<organism evidence="1 2">
    <name type="scientific">Ancylostoma ceylanicum</name>
    <dbReference type="NCBI Taxonomy" id="53326"/>
    <lineage>
        <taxon>Eukaryota</taxon>
        <taxon>Metazoa</taxon>
        <taxon>Ecdysozoa</taxon>
        <taxon>Nematoda</taxon>
        <taxon>Chromadorea</taxon>
        <taxon>Rhabditida</taxon>
        <taxon>Rhabditina</taxon>
        <taxon>Rhabditomorpha</taxon>
        <taxon>Strongyloidea</taxon>
        <taxon>Ancylostomatidae</taxon>
        <taxon>Ancylostomatinae</taxon>
        <taxon>Ancylostoma</taxon>
    </lineage>
</organism>
<dbReference type="EMBL" id="JARK01000369">
    <property type="protein sequence ID" value="EYC37742.1"/>
    <property type="molecule type" value="Genomic_DNA"/>
</dbReference>
<dbReference type="Proteomes" id="UP000024635">
    <property type="component" value="Unassembled WGS sequence"/>
</dbReference>
<reference evidence="2" key="1">
    <citation type="journal article" date="2015" name="Nat. Genet.">
        <title>The genome and transcriptome of the zoonotic hookworm Ancylostoma ceylanicum identify infection-specific gene families.</title>
        <authorList>
            <person name="Schwarz E.M."/>
            <person name="Hu Y."/>
            <person name="Antoshechkin I."/>
            <person name="Miller M.M."/>
            <person name="Sternberg P.W."/>
            <person name="Aroian R.V."/>
        </authorList>
    </citation>
    <scope>NUCLEOTIDE SEQUENCE</scope>
    <source>
        <strain evidence="2">HY135</strain>
    </source>
</reference>
<dbReference type="AlphaFoldDB" id="A0A016WEL6"/>
<comment type="caution">
    <text evidence="1">The sequence shown here is derived from an EMBL/GenBank/DDBJ whole genome shotgun (WGS) entry which is preliminary data.</text>
</comment>
<gene>
    <name evidence="1" type="primary">Acey_s0769.g2206</name>
    <name evidence="1" type="ORF">Y032_0769g2206</name>
</gene>
<sequence>MLPDFSGTNLPTPRGWMACLAMGAIEPSTLCVRTKPLTTVPHAPTEGKICRSFLITALSLQARARITWLRHIGGHILPLHPTIFSLPASLCFNSAVSLPNRLGQNIEFALLLSISNKKDSAKFYSITMKSNSIFLAKKIPYPKQLDYIR</sequence>
<name>A0A016WEL6_9BILA</name>
<proteinExistence type="predicted"/>
<accession>A0A016WEL6</accession>
<evidence type="ECO:0000313" key="2">
    <source>
        <dbReference type="Proteomes" id="UP000024635"/>
    </source>
</evidence>
<protein>
    <submittedName>
        <fullName evidence="1">Uncharacterized protein</fullName>
    </submittedName>
</protein>
<evidence type="ECO:0000313" key="1">
    <source>
        <dbReference type="EMBL" id="EYC37742.1"/>
    </source>
</evidence>
<keyword evidence="2" id="KW-1185">Reference proteome</keyword>